<evidence type="ECO:0000259" key="1">
    <source>
        <dbReference type="Pfam" id="PF01464"/>
    </source>
</evidence>
<dbReference type="InterPro" id="IPR008258">
    <property type="entry name" value="Transglycosylase_SLT_dom_1"/>
</dbReference>
<dbReference type="AlphaFoldDB" id="A0A6A6BX05"/>
<name>A0A6A6BX05_ZASCE</name>
<dbReference type="RefSeq" id="XP_033659369.1">
    <property type="nucleotide sequence ID" value="XM_033810159.1"/>
</dbReference>
<gene>
    <name evidence="2" type="ORF">M409DRAFT_31012</name>
</gene>
<proteinExistence type="predicted"/>
<accession>A0A6A6BX05</accession>
<sequence>MANISQIVRDPQAQAALKAMKAAYPSTGSPDLTQEDIGIVYGDAIRTAVAKTTVPADMLSEIVWTESKGHPLVYNGLTQIDYVAWGQMADRDPQLDNRYLPTSNIVAAAMYLSAMKQRYGCAWDDCYRNHYQDPNLKKGASYE</sequence>
<dbReference type="SUPFAM" id="SSF53955">
    <property type="entry name" value="Lysozyme-like"/>
    <property type="match status" value="1"/>
</dbReference>
<dbReference type="Pfam" id="PF01464">
    <property type="entry name" value="SLT"/>
    <property type="match status" value="1"/>
</dbReference>
<dbReference type="Proteomes" id="UP000799537">
    <property type="component" value="Unassembled WGS sequence"/>
</dbReference>
<organism evidence="2 3">
    <name type="scientific">Zasmidium cellare ATCC 36951</name>
    <dbReference type="NCBI Taxonomy" id="1080233"/>
    <lineage>
        <taxon>Eukaryota</taxon>
        <taxon>Fungi</taxon>
        <taxon>Dikarya</taxon>
        <taxon>Ascomycota</taxon>
        <taxon>Pezizomycotina</taxon>
        <taxon>Dothideomycetes</taxon>
        <taxon>Dothideomycetidae</taxon>
        <taxon>Mycosphaerellales</taxon>
        <taxon>Mycosphaerellaceae</taxon>
        <taxon>Zasmidium</taxon>
    </lineage>
</organism>
<dbReference type="Gene3D" id="1.10.530.10">
    <property type="match status" value="1"/>
</dbReference>
<keyword evidence="3" id="KW-1185">Reference proteome</keyword>
<dbReference type="GeneID" id="54563431"/>
<evidence type="ECO:0000313" key="3">
    <source>
        <dbReference type="Proteomes" id="UP000799537"/>
    </source>
</evidence>
<feature type="domain" description="Transglycosylase SLT" evidence="1">
    <location>
        <begin position="44"/>
        <end position="121"/>
    </location>
</feature>
<protein>
    <recommendedName>
        <fullName evidence="1">Transglycosylase SLT domain-containing protein</fullName>
    </recommendedName>
</protein>
<dbReference type="EMBL" id="ML993661">
    <property type="protein sequence ID" value="KAF2158480.1"/>
    <property type="molecule type" value="Genomic_DNA"/>
</dbReference>
<dbReference type="InterPro" id="IPR023346">
    <property type="entry name" value="Lysozyme-like_dom_sf"/>
</dbReference>
<evidence type="ECO:0000313" key="2">
    <source>
        <dbReference type="EMBL" id="KAF2158480.1"/>
    </source>
</evidence>
<dbReference type="OrthoDB" id="3649016at2759"/>
<reference evidence="2" key="1">
    <citation type="journal article" date="2020" name="Stud. Mycol.">
        <title>101 Dothideomycetes genomes: a test case for predicting lifestyles and emergence of pathogens.</title>
        <authorList>
            <person name="Haridas S."/>
            <person name="Albert R."/>
            <person name="Binder M."/>
            <person name="Bloem J."/>
            <person name="Labutti K."/>
            <person name="Salamov A."/>
            <person name="Andreopoulos B."/>
            <person name="Baker S."/>
            <person name="Barry K."/>
            <person name="Bills G."/>
            <person name="Bluhm B."/>
            <person name="Cannon C."/>
            <person name="Castanera R."/>
            <person name="Culley D."/>
            <person name="Daum C."/>
            <person name="Ezra D."/>
            <person name="Gonzalez J."/>
            <person name="Henrissat B."/>
            <person name="Kuo A."/>
            <person name="Liang C."/>
            <person name="Lipzen A."/>
            <person name="Lutzoni F."/>
            <person name="Magnuson J."/>
            <person name="Mondo S."/>
            <person name="Nolan M."/>
            <person name="Ohm R."/>
            <person name="Pangilinan J."/>
            <person name="Park H.-J."/>
            <person name="Ramirez L."/>
            <person name="Alfaro M."/>
            <person name="Sun H."/>
            <person name="Tritt A."/>
            <person name="Yoshinaga Y."/>
            <person name="Zwiers L.-H."/>
            <person name="Turgeon B."/>
            <person name="Goodwin S."/>
            <person name="Spatafora J."/>
            <person name="Crous P."/>
            <person name="Grigoriev I."/>
        </authorList>
    </citation>
    <scope>NUCLEOTIDE SEQUENCE</scope>
    <source>
        <strain evidence="2">ATCC 36951</strain>
    </source>
</reference>